<dbReference type="SMART" id="SM00339">
    <property type="entry name" value="FH"/>
    <property type="match status" value="1"/>
</dbReference>
<dbReference type="PROSITE" id="PS00658">
    <property type="entry name" value="FORK_HEAD_2"/>
    <property type="match status" value="1"/>
</dbReference>
<dbReference type="PANTHER" id="PTHR45881:SF1">
    <property type="entry name" value="FORK HEAD PROTEIN HOMOLOG 2"/>
    <property type="match status" value="1"/>
</dbReference>
<feature type="domain" description="Fork-head" evidence="7">
    <location>
        <begin position="1"/>
        <end position="77"/>
    </location>
</feature>
<dbReference type="GO" id="GO:0000981">
    <property type="term" value="F:DNA-binding transcription factor activity, RNA polymerase II-specific"/>
    <property type="evidence" value="ECO:0007669"/>
    <property type="project" value="TreeGrafter"/>
</dbReference>
<dbReference type="STRING" id="1314790.A0A1Y1X306"/>
<dbReference type="EMBL" id="MCFE01000752">
    <property type="protein sequence ID" value="ORX80187.1"/>
    <property type="molecule type" value="Genomic_DNA"/>
</dbReference>
<feature type="non-terminal residue" evidence="8">
    <location>
        <position position="1"/>
    </location>
</feature>
<dbReference type="GO" id="GO:0005634">
    <property type="term" value="C:nucleus"/>
    <property type="evidence" value="ECO:0007669"/>
    <property type="project" value="UniProtKB-SubCell"/>
</dbReference>
<evidence type="ECO:0000256" key="6">
    <source>
        <dbReference type="PROSITE-ProRule" id="PRU00089"/>
    </source>
</evidence>
<dbReference type="CDD" id="cd00059">
    <property type="entry name" value="FH_FOX"/>
    <property type="match status" value="1"/>
</dbReference>
<keyword evidence="4" id="KW-0804">Transcription</keyword>
<gene>
    <name evidence="8" type="ORF">K493DRAFT_131157</name>
</gene>
<evidence type="ECO:0000313" key="9">
    <source>
        <dbReference type="Proteomes" id="UP000193498"/>
    </source>
</evidence>
<feature type="non-terminal residue" evidence="8">
    <location>
        <position position="77"/>
    </location>
</feature>
<evidence type="ECO:0000313" key="8">
    <source>
        <dbReference type="EMBL" id="ORX80187.1"/>
    </source>
</evidence>
<dbReference type="Pfam" id="PF00250">
    <property type="entry name" value="Forkhead"/>
    <property type="match status" value="1"/>
</dbReference>
<keyword evidence="3 6" id="KW-0238">DNA-binding</keyword>
<keyword evidence="2" id="KW-0805">Transcription regulation</keyword>
<dbReference type="PROSITE" id="PS50039">
    <property type="entry name" value="FORK_HEAD_3"/>
    <property type="match status" value="1"/>
</dbReference>
<organism evidence="8 9">
    <name type="scientific">Basidiobolus meristosporus CBS 931.73</name>
    <dbReference type="NCBI Taxonomy" id="1314790"/>
    <lineage>
        <taxon>Eukaryota</taxon>
        <taxon>Fungi</taxon>
        <taxon>Fungi incertae sedis</taxon>
        <taxon>Zoopagomycota</taxon>
        <taxon>Entomophthoromycotina</taxon>
        <taxon>Basidiobolomycetes</taxon>
        <taxon>Basidiobolales</taxon>
        <taxon>Basidiobolaceae</taxon>
        <taxon>Basidiobolus</taxon>
    </lineage>
</organism>
<dbReference type="OrthoDB" id="5954824at2759"/>
<evidence type="ECO:0000259" key="7">
    <source>
        <dbReference type="PROSITE" id="PS50039"/>
    </source>
</evidence>
<comment type="caution">
    <text evidence="8">The sequence shown here is derived from an EMBL/GenBank/DDBJ whole genome shotgun (WGS) entry which is preliminary data.</text>
</comment>
<accession>A0A1Y1X306</accession>
<dbReference type="Gene3D" id="1.10.10.10">
    <property type="entry name" value="Winged helix-like DNA-binding domain superfamily/Winged helix DNA-binding domain"/>
    <property type="match status" value="1"/>
</dbReference>
<reference evidence="8 9" key="1">
    <citation type="submission" date="2016-07" db="EMBL/GenBank/DDBJ databases">
        <title>Pervasive Adenine N6-methylation of Active Genes in Fungi.</title>
        <authorList>
            <consortium name="DOE Joint Genome Institute"/>
            <person name="Mondo S.J."/>
            <person name="Dannebaum R.O."/>
            <person name="Kuo R.C."/>
            <person name="Labutti K."/>
            <person name="Haridas S."/>
            <person name="Kuo A."/>
            <person name="Salamov A."/>
            <person name="Ahrendt S.R."/>
            <person name="Lipzen A."/>
            <person name="Sullivan W."/>
            <person name="Andreopoulos W.B."/>
            <person name="Clum A."/>
            <person name="Lindquist E."/>
            <person name="Daum C."/>
            <person name="Ramamoorthy G.K."/>
            <person name="Gryganskyi A."/>
            <person name="Culley D."/>
            <person name="Magnuson J.K."/>
            <person name="James T.Y."/>
            <person name="O'Malley M.A."/>
            <person name="Stajich J.E."/>
            <person name="Spatafora J.W."/>
            <person name="Visel A."/>
            <person name="Grigoriev I.V."/>
        </authorList>
    </citation>
    <scope>NUCLEOTIDE SEQUENCE [LARGE SCALE GENOMIC DNA]</scope>
    <source>
        <strain evidence="8 9">CBS 931.73</strain>
    </source>
</reference>
<evidence type="ECO:0000256" key="3">
    <source>
        <dbReference type="ARBA" id="ARBA00023125"/>
    </source>
</evidence>
<dbReference type="InterPro" id="IPR036388">
    <property type="entry name" value="WH-like_DNA-bd_sf"/>
</dbReference>
<dbReference type="InterPro" id="IPR030456">
    <property type="entry name" value="TF_fork_head_CS_2"/>
</dbReference>
<dbReference type="FunFam" id="1.10.10.10:FF:000135">
    <property type="entry name" value="forkhead box protein G1"/>
    <property type="match status" value="1"/>
</dbReference>
<dbReference type="AlphaFoldDB" id="A0A1Y1X306"/>
<dbReference type="InterPro" id="IPR036390">
    <property type="entry name" value="WH_DNA-bd_sf"/>
</dbReference>
<dbReference type="InterPro" id="IPR001766">
    <property type="entry name" value="Fork_head_dom"/>
</dbReference>
<keyword evidence="5 6" id="KW-0539">Nucleus</keyword>
<evidence type="ECO:0000256" key="1">
    <source>
        <dbReference type="ARBA" id="ARBA00004123"/>
    </source>
</evidence>
<evidence type="ECO:0000256" key="2">
    <source>
        <dbReference type="ARBA" id="ARBA00023015"/>
    </source>
</evidence>
<protein>
    <submittedName>
        <fullName evidence="8">Fork head transcription factor</fullName>
    </submittedName>
</protein>
<dbReference type="SUPFAM" id="SSF46785">
    <property type="entry name" value="Winged helix' DNA-binding domain"/>
    <property type="match status" value="1"/>
</dbReference>
<keyword evidence="9" id="KW-1185">Reference proteome</keyword>
<evidence type="ECO:0000256" key="4">
    <source>
        <dbReference type="ARBA" id="ARBA00023163"/>
    </source>
</evidence>
<dbReference type="PANTHER" id="PTHR45881">
    <property type="entry name" value="CHECKPOINT SUPPRESSOR 1-LIKE, ISOFORM A-RELATED"/>
    <property type="match status" value="1"/>
</dbReference>
<feature type="DNA-binding region" description="Fork-head" evidence="6">
    <location>
        <begin position="1"/>
        <end position="77"/>
    </location>
</feature>
<dbReference type="InParanoid" id="A0A1Y1X306"/>
<dbReference type="GO" id="GO:0000978">
    <property type="term" value="F:RNA polymerase II cis-regulatory region sequence-specific DNA binding"/>
    <property type="evidence" value="ECO:0007669"/>
    <property type="project" value="TreeGrafter"/>
</dbReference>
<evidence type="ECO:0000256" key="5">
    <source>
        <dbReference type="ARBA" id="ARBA00023242"/>
    </source>
</evidence>
<dbReference type="PRINTS" id="PR00053">
    <property type="entry name" value="FORKHEAD"/>
</dbReference>
<comment type="subcellular location">
    <subcellularLocation>
        <location evidence="1 6">Nucleus</location>
    </subcellularLocation>
</comment>
<sequence length="77" mass="8934">KPPYPYAKLIAQAILTSQTQALTLNEIYTWIVDKYPYYKTATSGWKNSIRHNLSLNKMFLRVPRAINEPGKGSYWTI</sequence>
<proteinExistence type="predicted"/>
<dbReference type="Proteomes" id="UP000193498">
    <property type="component" value="Unassembled WGS sequence"/>
</dbReference>
<name>A0A1Y1X306_9FUNG</name>